<dbReference type="CDD" id="cd16936">
    <property type="entry name" value="HATPase_RsbW-like"/>
    <property type="match status" value="1"/>
</dbReference>
<keyword evidence="1" id="KW-0723">Serine/threonine-protein kinase</keyword>
<dbReference type="AlphaFoldDB" id="A0A7W7LIL9"/>
<keyword evidence="4" id="KW-1185">Reference proteome</keyword>
<reference evidence="3 4" key="1">
    <citation type="submission" date="2020-08" db="EMBL/GenBank/DDBJ databases">
        <title>Genomic Encyclopedia of Type Strains, Phase III (KMG-III): the genomes of soil and plant-associated and newly described type strains.</title>
        <authorList>
            <person name="Whitman W."/>
        </authorList>
    </citation>
    <scope>NUCLEOTIDE SEQUENCE [LARGE SCALE GENOMIC DNA]</scope>
    <source>
        <strain evidence="3 4">CECT 3265</strain>
    </source>
</reference>
<proteinExistence type="predicted"/>
<comment type="caution">
    <text evidence="3">The sequence shown here is derived from an EMBL/GenBank/DDBJ whole genome shotgun (WGS) entry which is preliminary data.</text>
</comment>
<sequence>MRARKANRSVKGPSAVPLHDVVQDGSQERFRAMTLFVESPDTVRAARDMTRSALEDWGLNDLVDDARLVVSELVGNVVHHAVPDQHLSVPGAHRRIDVTLRKWPDWLLIGVADEDSSPPTFPVGDMFSPHLVDGLPEALLPDCGRGLMLVQRLADALWWCPGDGGGKTVICRFDLAGRSASLHR</sequence>
<dbReference type="EMBL" id="JACHJG010000029">
    <property type="protein sequence ID" value="MBB4890910.1"/>
    <property type="molecule type" value="Genomic_DNA"/>
</dbReference>
<gene>
    <name evidence="3" type="ORF">FHS38_007003</name>
</gene>
<dbReference type="InterPro" id="IPR036890">
    <property type="entry name" value="HATPase_C_sf"/>
</dbReference>
<dbReference type="GO" id="GO:0004674">
    <property type="term" value="F:protein serine/threonine kinase activity"/>
    <property type="evidence" value="ECO:0007669"/>
    <property type="project" value="UniProtKB-KW"/>
</dbReference>
<dbReference type="InterPro" id="IPR003594">
    <property type="entry name" value="HATPase_dom"/>
</dbReference>
<accession>A0A7W7LIL9</accession>
<organism evidence="3 4">
    <name type="scientific">Streptomyces netropsis</name>
    <name type="common">Streptoverticillium netropsis</name>
    <dbReference type="NCBI Taxonomy" id="55404"/>
    <lineage>
        <taxon>Bacteria</taxon>
        <taxon>Bacillati</taxon>
        <taxon>Actinomycetota</taxon>
        <taxon>Actinomycetes</taxon>
        <taxon>Kitasatosporales</taxon>
        <taxon>Streptomycetaceae</taxon>
        <taxon>Streptomyces</taxon>
    </lineage>
</organism>
<dbReference type="Gene3D" id="3.30.565.10">
    <property type="entry name" value="Histidine kinase-like ATPase, C-terminal domain"/>
    <property type="match status" value="1"/>
</dbReference>
<keyword evidence="1" id="KW-0418">Kinase</keyword>
<evidence type="ECO:0000256" key="1">
    <source>
        <dbReference type="ARBA" id="ARBA00022527"/>
    </source>
</evidence>
<dbReference type="InterPro" id="IPR050267">
    <property type="entry name" value="Anti-sigma-factor_SerPK"/>
</dbReference>
<keyword evidence="1" id="KW-0808">Transferase</keyword>
<dbReference type="PANTHER" id="PTHR35526:SF3">
    <property type="entry name" value="ANTI-SIGMA-F FACTOR RSBW"/>
    <property type="match status" value="1"/>
</dbReference>
<dbReference type="RefSeq" id="WP_376700097.1">
    <property type="nucleotide sequence ID" value="NZ_JACHJG010000029.1"/>
</dbReference>
<dbReference type="SUPFAM" id="SSF55874">
    <property type="entry name" value="ATPase domain of HSP90 chaperone/DNA topoisomerase II/histidine kinase"/>
    <property type="match status" value="1"/>
</dbReference>
<feature type="domain" description="Histidine kinase/HSP90-like ATPase" evidence="2">
    <location>
        <begin position="38"/>
        <end position="170"/>
    </location>
</feature>
<dbReference type="Pfam" id="PF13581">
    <property type="entry name" value="HATPase_c_2"/>
    <property type="match status" value="1"/>
</dbReference>
<protein>
    <submittedName>
        <fullName evidence="3">Anti-sigma regulatory factor (Ser/Thr protein kinase)</fullName>
    </submittedName>
</protein>
<evidence type="ECO:0000313" key="3">
    <source>
        <dbReference type="EMBL" id="MBB4890910.1"/>
    </source>
</evidence>
<evidence type="ECO:0000259" key="2">
    <source>
        <dbReference type="Pfam" id="PF13581"/>
    </source>
</evidence>
<dbReference type="Proteomes" id="UP000556436">
    <property type="component" value="Unassembled WGS sequence"/>
</dbReference>
<name>A0A7W7LIL9_STRNE</name>
<evidence type="ECO:0000313" key="4">
    <source>
        <dbReference type="Proteomes" id="UP000556436"/>
    </source>
</evidence>
<dbReference type="PANTHER" id="PTHR35526">
    <property type="entry name" value="ANTI-SIGMA-F FACTOR RSBW-RELATED"/>
    <property type="match status" value="1"/>
</dbReference>